<dbReference type="PANTHER" id="PTHR10465">
    <property type="entry name" value="TRANSMEMBRANE GTPASE FZO1"/>
    <property type="match status" value="1"/>
</dbReference>
<dbReference type="RefSeq" id="WP_263076160.1">
    <property type="nucleotide sequence ID" value="NZ_CP089977.1"/>
</dbReference>
<evidence type="ECO:0000313" key="9">
    <source>
        <dbReference type="Proteomes" id="UP001063782"/>
    </source>
</evidence>
<evidence type="ECO:0000256" key="4">
    <source>
        <dbReference type="ARBA" id="ARBA00023134"/>
    </source>
</evidence>
<comment type="subcellular location">
    <subcellularLocation>
        <location evidence="1">Membrane</location>
    </subcellularLocation>
</comment>
<evidence type="ECO:0000256" key="3">
    <source>
        <dbReference type="ARBA" id="ARBA00022801"/>
    </source>
</evidence>
<keyword evidence="4" id="KW-0342">GTP-binding</keyword>
<evidence type="ECO:0000313" key="8">
    <source>
        <dbReference type="EMBL" id="UXZ04669.1"/>
    </source>
</evidence>
<dbReference type="PANTHER" id="PTHR10465:SF0">
    <property type="entry name" value="SARCALUMENIN"/>
    <property type="match status" value="1"/>
</dbReference>
<sequence length="545" mass="62163">MTNDFQELFNTYDDVKALVEKDDSQQQDFGSVAKWFEEKKKNPQLSIMVYGVYNAGKSTFINALLGEELAATDDIPLTAKVSAYRYKNYEILDTPGIDAPIEHERIADEQLLKSDIVLFVVNPSGVVEEQATLDKLLFLIEKQKKIFLIFNEKHDLQETDRIKLKDQTYALIQEKAGQKNMHDVLKDIPIYTVNAKRALNGKKKNNTQLIEMSRILEVEQAIDRFIDDTIESNDVYSSLKTSLHNYLDGYINHLDITNNSDDVKKAYNNVLKEIATCNASVKGLAKRDIKDASYELKERVESLLLSALSGENANMEQQIEGLINQQVQRVDMSVTDALNDAILRIGKYTDELELMLPQTSSLNIRLDNFSPNHDLEKSSTAYDGTGINTSLLQSGMHIIDQLGVEGIRQSLAGIKMIAPDLMKGIGNVAMKRMAENIVRFAAPIVSVISIGMELWNEHKQREAMERQMEEERRARERYIAQCRDASRKLADDFQMNLYREWQSQIDGFFLPWQQKFQEQNEILDGESQELSLLIMQLSQLKAKLA</sequence>
<accession>A0ABY6F3R4</accession>
<reference evidence="8" key="1">
    <citation type="submission" date="2021-12" db="EMBL/GenBank/DDBJ databases">
        <title>taxonomy of Moraxella sp. ZY201224.</title>
        <authorList>
            <person name="Li F."/>
        </authorList>
    </citation>
    <scope>NUCLEOTIDE SEQUENCE</scope>
    <source>
        <strain evidence="8">ZY201224</strain>
    </source>
</reference>
<organism evidence="8 9">
    <name type="scientific">Moraxella nasicaprae</name>
    <dbReference type="NCBI Taxonomy" id="2904122"/>
    <lineage>
        <taxon>Bacteria</taxon>
        <taxon>Pseudomonadati</taxon>
        <taxon>Pseudomonadota</taxon>
        <taxon>Gammaproteobacteria</taxon>
        <taxon>Moraxellales</taxon>
        <taxon>Moraxellaceae</taxon>
        <taxon>Moraxella</taxon>
    </lineage>
</organism>
<evidence type="ECO:0000256" key="6">
    <source>
        <dbReference type="SAM" id="Coils"/>
    </source>
</evidence>
<keyword evidence="2" id="KW-0547">Nucleotide-binding</keyword>
<dbReference type="InterPro" id="IPR006073">
    <property type="entry name" value="GTP-bd"/>
</dbReference>
<dbReference type="InterPro" id="IPR027417">
    <property type="entry name" value="P-loop_NTPase"/>
</dbReference>
<keyword evidence="9" id="KW-1185">Reference proteome</keyword>
<dbReference type="Proteomes" id="UP001063782">
    <property type="component" value="Chromosome"/>
</dbReference>
<proteinExistence type="predicted"/>
<dbReference type="InterPro" id="IPR027094">
    <property type="entry name" value="Mitofusin_fam"/>
</dbReference>
<evidence type="ECO:0000259" key="7">
    <source>
        <dbReference type="Pfam" id="PF01926"/>
    </source>
</evidence>
<keyword evidence="3" id="KW-0378">Hydrolase</keyword>
<dbReference type="Pfam" id="PF01926">
    <property type="entry name" value="MMR_HSR1"/>
    <property type="match status" value="1"/>
</dbReference>
<feature type="coiled-coil region" evidence="6">
    <location>
        <begin position="454"/>
        <end position="488"/>
    </location>
</feature>
<protein>
    <submittedName>
        <fullName evidence="8">50S ribosome-binding GTPase</fullName>
    </submittedName>
</protein>
<evidence type="ECO:0000256" key="5">
    <source>
        <dbReference type="ARBA" id="ARBA00023136"/>
    </source>
</evidence>
<gene>
    <name evidence="8" type="ORF">LU297_08895</name>
</gene>
<dbReference type="EMBL" id="CP089977">
    <property type="protein sequence ID" value="UXZ04669.1"/>
    <property type="molecule type" value="Genomic_DNA"/>
</dbReference>
<dbReference type="Gene3D" id="3.40.50.300">
    <property type="entry name" value="P-loop containing nucleotide triphosphate hydrolases"/>
    <property type="match status" value="1"/>
</dbReference>
<evidence type="ECO:0000256" key="2">
    <source>
        <dbReference type="ARBA" id="ARBA00022741"/>
    </source>
</evidence>
<keyword evidence="5" id="KW-0472">Membrane</keyword>
<dbReference type="SUPFAM" id="SSF52540">
    <property type="entry name" value="P-loop containing nucleoside triphosphate hydrolases"/>
    <property type="match status" value="1"/>
</dbReference>
<keyword evidence="6" id="KW-0175">Coiled coil</keyword>
<name>A0ABY6F3R4_9GAMM</name>
<feature type="domain" description="G" evidence="7">
    <location>
        <begin position="47"/>
        <end position="151"/>
    </location>
</feature>
<evidence type="ECO:0000256" key="1">
    <source>
        <dbReference type="ARBA" id="ARBA00004370"/>
    </source>
</evidence>